<reference evidence="2 3" key="1">
    <citation type="submission" date="2017-12" db="EMBL/GenBank/DDBJ databases">
        <title>High-resolution comparative analysis of great ape genomes.</title>
        <authorList>
            <person name="Pollen A."/>
            <person name="Hastie A."/>
            <person name="Hormozdiari F."/>
            <person name="Dougherty M."/>
            <person name="Liu R."/>
            <person name="Chaisson M."/>
            <person name="Hoppe E."/>
            <person name="Hill C."/>
            <person name="Pang A."/>
            <person name="Hillier L."/>
            <person name="Baker C."/>
            <person name="Armstrong J."/>
            <person name="Shendure J."/>
            <person name="Paten B."/>
            <person name="Wilson R."/>
            <person name="Chao H."/>
            <person name="Schneider V."/>
            <person name="Ventura M."/>
            <person name="Kronenberg Z."/>
            <person name="Murali S."/>
            <person name="Gordon D."/>
            <person name="Cantsilieris S."/>
            <person name="Munson K."/>
            <person name="Nelson B."/>
            <person name="Raja A."/>
            <person name="Underwood J."/>
            <person name="Diekhans M."/>
            <person name="Fiddes I."/>
            <person name="Haussler D."/>
            <person name="Eichler E."/>
        </authorList>
    </citation>
    <scope>NUCLEOTIDE SEQUENCE [LARGE SCALE GENOMIC DNA]</scope>
    <source>
        <strain evidence="2">Yerkes chimp pedigree #C0471</strain>
    </source>
</reference>
<gene>
    <name evidence="2" type="ORF">CK820_G0016262</name>
</gene>
<feature type="non-terminal residue" evidence="2">
    <location>
        <position position="1"/>
    </location>
</feature>
<comment type="caution">
    <text evidence="2">The sequence shown here is derived from an EMBL/GenBank/DDBJ whole genome shotgun (WGS) entry which is preliminary data.</text>
</comment>
<feature type="region of interest" description="Disordered" evidence="1">
    <location>
        <begin position="1"/>
        <end position="28"/>
    </location>
</feature>
<dbReference type="Proteomes" id="UP000236370">
    <property type="component" value="Unassembled WGS sequence"/>
</dbReference>
<name>A0A2J8MXE3_PANTR</name>
<evidence type="ECO:0000313" key="2">
    <source>
        <dbReference type="EMBL" id="PNI64172.1"/>
    </source>
</evidence>
<feature type="compositionally biased region" description="Polar residues" evidence="1">
    <location>
        <begin position="1"/>
        <end position="11"/>
    </location>
</feature>
<protein>
    <submittedName>
        <fullName evidence="2">DPPA4 isoform 4</fullName>
    </submittedName>
</protein>
<organism evidence="2 3">
    <name type="scientific">Pan troglodytes</name>
    <name type="common">Chimpanzee</name>
    <dbReference type="NCBI Taxonomy" id="9598"/>
    <lineage>
        <taxon>Eukaryota</taxon>
        <taxon>Metazoa</taxon>
        <taxon>Chordata</taxon>
        <taxon>Craniata</taxon>
        <taxon>Vertebrata</taxon>
        <taxon>Euteleostomi</taxon>
        <taxon>Mammalia</taxon>
        <taxon>Eutheria</taxon>
        <taxon>Euarchontoglires</taxon>
        <taxon>Primates</taxon>
        <taxon>Haplorrhini</taxon>
        <taxon>Catarrhini</taxon>
        <taxon>Hominidae</taxon>
        <taxon>Pan</taxon>
    </lineage>
</organism>
<proteinExistence type="predicted"/>
<dbReference type="AlphaFoldDB" id="A0A2J8MXE3"/>
<evidence type="ECO:0000313" key="3">
    <source>
        <dbReference type="Proteomes" id="UP000236370"/>
    </source>
</evidence>
<dbReference type="EMBL" id="NBAG03000241">
    <property type="protein sequence ID" value="PNI64172.1"/>
    <property type="molecule type" value="Genomic_DNA"/>
</dbReference>
<evidence type="ECO:0000256" key="1">
    <source>
        <dbReference type="SAM" id="MobiDB-lite"/>
    </source>
</evidence>
<sequence length="68" mass="7852">ILRGSASSTSMEKGKGKEEHQQREPKKKCLSKAIKCSALRKRQSTLTTPDLRRRYQSLHYLLNCHLLI</sequence>
<accession>A0A2J8MXE3</accession>
<feature type="compositionally biased region" description="Basic and acidic residues" evidence="1">
    <location>
        <begin position="12"/>
        <end position="24"/>
    </location>
</feature>